<dbReference type="Proteomes" id="UP001065549">
    <property type="component" value="Unassembled WGS sequence"/>
</dbReference>
<reference evidence="1" key="1">
    <citation type="submission" date="2022-09" db="EMBL/GenBank/DDBJ databases">
        <title>Culturomic study of gut microbiota in children with autism spectrum disorder.</title>
        <authorList>
            <person name="Efimov B.A."/>
            <person name="Chaplin A.V."/>
            <person name="Sokolova S.R."/>
            <person name="Pikina A.P."/>
            <person name="Korzhanova M."/>
            <person name="Belova V."/>
            <person name="Korostin D."/>
        </authorList>
    </citation>
    <scope>NUCLEOTIDE SEQUENCE</scope>
    <source>
        <strain evidence="1">ASD5510</strain>
    </source>
</reference>
<comment type="caution">
    <text evidence="1">The sequence shown here is derived from an EMBL/GenBank/DDBJ whole genome shotgun (WGS) entry which is preliminary data.</text>
</comment>
<keyword evidence="2" id="KW-1185">Reference proteome</keyword>
<evidence type="ECO:0000313" key="1">
    <source>
        <dbReference type="EMBL" id="MCU7381066.1"/>
    </source>
</evidence>
<protein>
    <submittedName>
        <fullName evidence="1">Uncharacterized protein</fullName>
    </submittedName>
</protein>
<evidence type="ECO:0000313" key="2">
    <source>
        <dbReference type="Proteomes" id="UP001065549"/>
    </source>
</evidence>
<proteinExistence type="predicted"/>
<name>A0A9J6R040_9FIRM</name>
<accession>A0A9J6R040</accession>
<gene>
    <name evidence="1" type="ORF">OBO34_22380</name>
</gene>
<sequence length="102" mass="11661">MERLTKRHGKHAVQIGAETRRNDLGWQRLAEIEDLAEQGRLVELPVPEGTQVYILWGPKYRAGKNEYGINTGEFRLSDMPNLNKTVFITRAEAEARLAELEV</sequence>
<dbReference type="AlphaFoldDB" id="A0A9J6R040"/>
<dbReference type="RefSeq" id="WP_269478932.1">
    <property type="nucleotide sequence ID" value="NZ_JAOSHN010000027.1"/>
</dbReference>
<organism evidence="1 2">
    <name type="scientific">Hominibacterium faecale</name>
    <dbReference type="NCBI Taxonomy" id="2839743"/>
    <lineage>
        <taxon>Bacteria</taxon>
        <taxon>Bacillati</taxon>
        <taxon>Bacillota</taxon>
        <taxon>Clostridia</taxon>
        <taxon>Peptostreptococcales</taxon>
        <taxon>Anaerovoracaceae</taxon>
        <taxon>Hominibacterium</taxon>
    </lineage>
</organism>
<dbReference type="EMBL" id="JAOSHN010000027">
    <property type="protein sequence ID" value="MCU7381066.1"/>
    <property type="molecule type" value="Genomic_DNA"/>
</dbReference>